<organism evidence="3 4">
    <name type="scientific">Callosobruchus maculatus</name>
    <name type="common">Southern cowpea weevil</name>
    <name type="synonym">Pulse bruchid</name>
    <dbReference type="NCBI Taxonomy" id="64391"/>
    <lineage>
        <taxon>Eukaryota</taxon>
        <taxon>Metazoa</taxon>
        <taxon>Ecdysozoa</taxon>
        <taxon>Arthropoda</taxon>
        <taxon>Hexapoda</taxon>
        <taxon>Insecta</taxon>
        <taxon>Pterygota</taxon>
        <taxon>Neoptera</taxon>
        <taxon>Endopterygota</taxon>
        <taxon>Coleoptera</taxon>
        <taxon>Polyphaga</taxon>
        <taxon>Cucujiformia</taxon>
        <taxon>Chrysomeloidea</taxon>
        <taxon>Chrysomelidae</taxon>
        <taxon>Bruchinae</taxon>
        <taxon>Bruchini</taxon>
        <taxon>Callosobruchus</taxon>
    </lineage>
</organism>
<dbReference type="EMBL" id="CAACVG010015363">
    <property type="protein sequence ID" value="VEN64422.1"/>
    <property type="molecule type" value="Genomic_DNA"/>
</dbReference>
<evidence type="ECO:0000313" key="2">
    <source>
        <dbReference type="EMBL" id="VEN37064.1"/>
    </source>
</evidence>
<keyword evidence="1" id="KW-0472">Membrane</keyword>
<sequence>QGPFYPTGLPVSCPVGLFEFTKLLGVQINFETLLYNYFNVHDHYFIILISIFAGMYK</sequence>
<reference evidence="3 4" key="1">
    <citation type="submission" date="2019-01" db="EMBL/GenBank/DDBJ databases">
        <authorList>
            <person name="Sayadi A."/>
        </authorList>
    </citation>
    <scope>NUCLEOTIDE SEQUENCE [LARGE SCALE GENOMIC DNA]</scope>
</reference>
<dbReference type="AlphaFoldDB" id="A0A653DWH9"/>
<proteinExistence type="predicted"/>
<evidence type="ECO:0000313" key="4">
    <source>
        <dbReference type="Proteomes" id="UP000410492"/>
    </source>
</evidence>
<dbReference type="EMBL" id="CAACVG010002960">
    <property type="protein sequence ID" value="VEN37064.1"/>
    <property type="molecule type" value="Genomic_DNA"/>
</dbReference>
<keyword evidence="1" id="KW-1133">Transmembrane helix</keyword>
<gene>
    <name evidence="3" type="ORF">CALMAC_LOCUS20945</name>
    <name evidence="2" type="ORF">CALMAC_LOCUS2439</name>
</gene>
<evidence type="ECO:0000313" key="3">
    <source>
        <dbReference type="EMBL" id="VEN64422.1"/>
    </source>
</evidence>
<feature type="transmembrane region" description="Helical" evidence="1">
    <location>
        <begin position="34"/>
        <end position="56"/>
    </location>
</feature>
<name>A0A653DWH9_CALMS</name>
<feature type="non-terminal residue" evidence="3">
    <location>
        <position position="1"/>
    </location>
</feature>
<evidence type="ECO:0000256" key="1">
    <source>
        <dbReference type="SAM" id="Phobius"/>
    </source>
</evidence>
<protein>
    <submittedName>
        <fullName evidence="3">Uncharacterized protein</fullName>
    </submittedName>
</protein>
<keyword evidence="1" id="KW-0812">Transmembrane</keyword>
<accession>A0A653DWH9</accession>
<keyword evidence="4" id="KW-1185">Reference proteome</keyword>
<dbReference type="Proteomes" id="UP000410492">
    <property type="component" value="Unassembled WGS sequence"/>
</dbReference>